<proteinExistence type="predicted"/>
<name>A0ABU1B097_9BACT</name>
<keyword evidence="2" id="KW-1185">Reference proteome</keyword>
<comment type="caution">
    <text evidence="1">The sequence shown here is derived from an EMBL/GenBank/DDBJ whole genome shotgun (WGS) entry which is preliminary data.</text>
</comment>
<sequence length="92" mass="10587">MYNFFNKFDLENSIKGKTIKDVKQYKNDAGYALLFEDGSWIDFHSLTITQENGDIKGATLIDDCVQHHFFREREALSRLKRGARKELIGATG</sequence>
<protein>
    <submittedName>
        <fullName evidence="1">Uncharacterized protein</fullName>
    </submittedName>
</protein>
<dbReference type="RefSeq" id="WP_308952743.1">
    <property type="nucleotide sequence ID" value="NZ_JARXHW010000209.1"/>
</dbReference>
<evidence type="ECO:0000313" key="2">
    <source>
        <dbReference type="Proteomes" id="UP001225316"/>
    </source>
</evidence>
<gene>
    <name evidence="1" type="ORF">QEH52_20055</name>
</gene>
<accession>A0ABU1B097</accession>
<dbReference type="EMBL" id="JARXHW010000209">
    <property type="protein sequence ID" value="MDQ8209824.1"/>
    <property type="molecule type" value="Genomic_DNA"/>
</dbReference>
<dbReference type="Proteomes" id="UP001225316">
    <property type="component" value="Unassembled WGS sequence"/>
</dbReference>
<organism evidence="1 2">
    <name type="scientific">Thalassobacterium maritimum</name>
    <dbReference type="NCBI Taxonomy" id="3041265"/>
    <lineage>
        <taxon>Bacteria</taxon>
        <taxon>Pseudomonadati</taxon>
        <taxon>Verrucomicrobiota</taxon>
        <taxon>Opitutia</taxon>
        <taxon>Puniceicoccales</taxon>
        <taxon>Coraliomargaritaceae</taxon>
        <taxon>Thalassobacterium</taxon>
    </lineage>
</organism>
<evidence type="ECO:0000313" key="1">
    <source>
        <dbReference type="EMBL" id="MDQ8209824.1"/>
    </source>
</evidence>
<reference evidence="1 2" key="1">
    <citation type="submission" date="2023-04" db="EMBL/GenBank/DDBJ databases">
        <title>A novel bacteria isolated from coastal sediment.</title>
        <authorList>
            <person name="Liu X.-J."/>
            <person name="Du Z.-J."/>
        </authorList>
    </citation>
    <scope>NUCLEOTIDE SEQUENCE [LARGE SCALE GENOMIC DNA]</scope>
    <source>
        <strain evidence="1 2">SDUM461003</strain>
    </source>
</reference>